<dbReference type="InterPro" id="IPR012990">
    <property type="entry name" value="Beta-sandwich_Sec23_24"/>
</dbReference>
<feature type="domain" description="Sec23/Sec24 trunk" evidence="7">
    <location>
        <begin position="338"/>
        <end position="574"/>
    </location>
</feature>
<dbReference type="GO" id="GO:0000149">
    <property type="term" value="F:SNARE binding"/>
    <property type="evidence" value="ECO:0007669"/>
    <property type="project" value="TreeGrafter"/>
</dbReference>
<dbReference type="InterPro" id="IPR006900">
    <property type="entry name" value="Sec23/24_helical_dom"/>
</dbReference>
<dbReference type="Pfam" id="PF04810">
    <property type="entry name" value="zf-Sec23_Sec24"/>
    <property type="match status" value="1"/>
</dbReference>
<dbReference type="SUPFAM" id="SSF81995">
    <property type="entry name" value="beta-sandwich domain of Sec23/24"/>
    <property type="match status" value="1"/>
</dbReference>
<dbReference type="Gene3D" id="3.40.50.410">
    <property type="entry name" value="von Willebrand factor, type A domain"/>
    <property type="match status" value="1"/>
</dbReference>
<organism evidence="10 11">
    <name type="scientific">Pichia kluyveri</name>
    <name type="common">Yeast</name>
    <dbReference type="NCBI Taxonomy" id="36015"/>
    <lineage>
        <taxon>Eukaryota</taxon>
        <taxon>Fungi</taxon>
        <taxon>Dikarya</taxon>
        <taxon>Ascomycota</taxon>
        <taxon>Saccharomycotina</taxon>
        <taxon>Pichiomycetes</taxon>
        <taxon>Pichiales</taxon>
        <taxon>Pichiaceae</taxon>
        <taxon>Pichia</taxon>
    </lineage>
</organism>
<dbReference type="Gene3D" id="1.20.120.730">
    <property type="entry name" value="Sec23/Sec24 helical domain"/>
    <property type="match status" value="1"/>
</dbReference>
<dbReference type="Gene3D" id="3.40.20.10">
    <property type="entry name" value="Severin"/>
    <property type="match status" value="1"/>
</dbReference>
<dbReference type="GO" id="GO:0008270">
    <property type="term" value="F:zinc ion binding"/>
    <property type="evidence" value="ECO:0007669"/>
    <property type="project" value="InterPro"/>
</dbReference>
<dbReference type="SUPFAM" id="SSF82919">
    <property type="entry name" value="Zn-finger domain of Sec23/24"/>
    <property type="match status" value="1"/>
</dbReference>
<keyword evidence="11" id="KW-1185">Reference proteome</keyword>
<proteinExistence type="inferred from homology"/>
<dbReference type="SUPFAM" id="SSF82754">
    <property type="entry name" value="C-terminal, gelsolin-like domain of Sec23/24"/>
    <property type="match status" value="1"/>
</dbReference>
<protein>
    <submittedName>
        <fullName evidence="10">Sfb3 protein</fullName>
    </submittedName>
</protein>
<dbReference type="InterPro" id="IPR006896">
    <property type="entry name" value="Sec23/24_trunk_dom"/>
</dbReference>
<sequence>MSGDLVDGIQSISLGGTPNVKSKSKKRGLHAFHDFTSQNSIHGNDPNIDPNEAAIGLYPPQFSSSMSSLNTPTLPFNNQFQSPASVINGSPFSHQIPNQFVQQSPSVSSIHSPFVNNVASFNDQPSNLNNNIINNNTINNNTITSEAYNINEVSVVDDLSISNKRNIMNEIYENQEFLSFEHVLPPFAGTEYKSIDQGNVVPQFGRVSMYSIPFSEELREKTKIPLGIVLRPFADFQSNIESNTESMNIKQVKIEEGSTVPRCRRCRAYLNPAMQYTDNNMICNICGFSSPLPNEYISTIGMNGIRDDYHVRPELNTAVIDYVVPKEYNLNENIESNNPLHRIFLLDLSHSSYHLKVVETVCSAIRISLFNDDGSSKLPPGAKISIIGFDNKIHFFNLSPDLQKTTVSLVTDLEDPFIPFNDGTFVDPNESFNIIDSTLTAIETNDSYKAPEPAFGAALKAAQLLLKEVGGGQIISVLSTIPSLGPGNLMVKTSNGKLENDYIKETFTFDNKFYSDLSNEFVKDNIGVNLLIATQSNVDLINLASFATNTGGTVKEWLPFNYETDEISLIFEINKVIENIAGYQCQLKVRCSHGLQVKNYYGPFKTITGDLAPNIPIVSSDSSIVCDFTYDSKLNTTKDAHFQAAFLYTSKDGSRKVRVINMILSVSQRISDVFNFIDQDSVVKILLKRINENFKNTTMVALKNSLVMQVSDILAAYKHYIAGNQNLLNQTNQFILPECLKTLPMVILSILKTKAFKSKIQYSDLRVSSLFKLSQYNLTKLSVYLYPVLYCIHSLDEEDFIPNEQTGLIRVGKSLSLTVNNLEFGGAYLIYNGEKMMIWVHSDVNPLLLQDLFGSHIENIQDLSNDTVSSLPILDTHISVQVRNMVEYLTKHFNNTKKQNIEIVRFRIDSNEREFQQMFVEDKSDDLIWSYSDFLKEMHKHVDTKFKSLSSDASSGKAADNDGENISRRFGIF</sequence>
<dbReference type="GO" id="GO:0000139">
    <property type="term" value="C:Golgi membrane"/>
    <property type="evidence" value="ECO:0007669"/>
    <property type="project" value="UniProtKB-SubCell"/>
</dbReference>
<name>A0AAV5QZ45_PICKL</name>
<dbReference type="Proteomes" id="UP001378960">
    <property type="component" value="Unassembled WGS sequence"/>
</dbReference>
<feature type="domain" description="Sec23/Sec24 beta-sandwich" evidence="9">
    <location>
        <begin position="582"/>
        <end position="666"/>
    </location>
</feature>
<evidence type="ECO:0000256" key="4">
    <source>
        <dbReference type="ARBA" id="ARBA00022927"/>
    </source>
</evidence>
<evidence type="ECO:0000256" key="1">
    <source>
        <dbReference type="ARBA" id="ARBA00004394"/>
    </source>
</evidence>
<accession>A0AAV5QZ45</accession>
<dbReference type="GO" id="GO:0030127">
    <property type="term" value="C:COPII vesicle coat"/>
    <property type="evidence" value="ECO:0007669"/>
    <property type="project" value="InterPro"/>
</dbReference>
<evidence type="ECO:0000259" key="8">
    <source>
        <dbReference type="Pfam" id="PF04815"/>
    </source>
</evidence>
<comment type="subcellular location">
    <subcellularLocation>
        <location evidence="1">Golgi apparatus membrane</location>
    </subcellularLocation>
</comment>
<dbReference type="EMBL" id="BTGB01000001">
    <property type="protein sequence ID" value="GMM44484.1"/>
    <property type="molecule type" value="Genomic_DNA"/>
</dbReference>
<dbReference type="InterPro" id="IPR006895">
    <property type="entry name" value="Znf_Sec23_Sec24"/>
</dbReference>
<dbReference type="PANTHER" id="PTHR13803">
    <property type="entry name" value="SEC24-RELATED PROTEIN"/>
    <property type="match status" value="1"/>
</dbReference>
<dbReference type="SUPFAM" id="SSF81811">
    <property type="entry name" value="Helical domain of Sec23/24"/>
    <property type="match status" value="1"/>
</dbReference>
<evidence type="ECO:0000313" key="11">
    <source>
        <dbReference type="Proteomes" id="UP001378960"/>
    </source>
</evidence>
<dbReference type="Pfam" id="PF04811">
    <property type="entry name" value="Sec23_trunk"/>
    <property type="match status" value="1"/>
</dbReference>
<evidence type="ECO:0000259" key="7">
    <source>
        <dbReference type="Pfam" id="PF04811"/>
    </source>
</evidence>
<dbReference type="GO" id="GO:0090110">
    <property type="term" value="P:COPII-coated vesicle cargo loading"/>
    <property type="evidence" value="ECO:0007669"/>
    <property type="project" value="TreeGrafter"/>
</dbReference>
<dbReference type="InterPro" id="IPR050550">
    <property type="entry name" value="SEC23_SEC24_subfamily"/>
</dbReference>
<dbReference type="GO" id="GO:0006886">
    <property type="term" value="P:intracellular protein transport"/>
    <property type="evidence" value="ECO:0007669"/>
    <property type="project" value="InterPro"/>
</dbReference>
<dbReference type="AlphaFoldDB" id="A0AAV5QZ45"/>
<dbReference type="InterPro" id="IPR036174">
    <property type="entry name" value="Znf_Sec23_Sec24_sf"/>
</dbReference>
<dbReference type="Pfam" id="PF08033">
    <property type="entry name" value="Sec23_BS"/>
    <property type="match status" value="1"/>
</dbReference>
<keyword evidence="5" id="KW-0333">Golgi apparatus</keyword>
<evidence type="ECO:0000256" key="3">
    <source>
        <dbReference type="ARBA" id="ARBA00022448"/>
    </source>
</evidence>
<evidence type="ECO:0000259" key="9">
    <source>
        <dbReference type="Pfam" id="PF08033"/>
    </source>
</evidence>
<feature type="domain" description="Sec23/Sec24 helical" evidence="8">
    <location>
        <begin position="678"/>
        <end position="782"/>
    </location>
</feature>
<gene>
    <name evidence="10" type="ORF">DAPK24_010590</name>
</gene>
<evidence type="ECO:0000256" key="2">
    <source>
        <dbReference type="ARBA" id="ARBA00008334"/>
    </source>
</evidence>
<evidence type="ECO:0000256" key="5">
    <source>
        <dbReference type="ARBA" id="ARBA00023034"/>
    </source>
</evidence>
<dbReference type="InterPro" id="IPR036465">
    <property type="entry name" value="vWFA_dom_sf"/>
</dbReference>
<comment type="similarity">
    <text evidence="2">Belongs to the SEC23/SEC24 family. SEC24 subfamily.</text>
</comment>
<dbReference type="SUPFAM" id="SSF53300">
    <property type="entry name" value="vWA-like"/>
    <property type="match status" value="1"/>
</dbReference>
<dbReference type="Pfam" id="PF04815">
    <property type="entry name" value="Sec23_helical"/>
    <property type="match status" value="1"/>
</dbReference>
<dbReference type="InterPro" id="IPR036180">
    <property type="entry name" value="Gelsolin-like_dom_sf"/>
</dbReference>
<evidence type="ECO:0000313" key="10">
    <source>
        <dbReference type="EMBL" id="GMM44484.1"/>
    </source>
</evidence>
<keyword evidence="3" id="KW-0813">Transport</keyword>
<dbReference type="PANTHER" id="PTHR13803:SF4">
    <property type="entry name" value="SECRETORY 24CD, ISOFORM C"/>
    <property type="match status" value="1"/>
</dbReference>
<feature type="domain" description="Zinc finger Sec23/Sec24-type" evidence="6">
    <location>
        <begin position="261"/>
        <end position="296"/>
    </location>
</feature>
<dbReference type="GO" id="GO:0070971">
    <property type="term" value="C:endoplasmic reticulum exit site"/>
    <property type="evidence" value="ECO:0007669"/>
    <property type="project" value="TreeGrafter"/>
</dbReference>
<dbReference type="InterPro" id="IPR036175">
    <property type="entry name" value="Sec23/24_helical_dom_sf"/>
</dbReference>
<dbReference type="Gene3D" id="2.30.30.380">
    <property type="entry name" value="Zn-finger domain of Sec23/24"/>
    <property type="match status" value="1"/>
</dbReference>
<dbReference type="InterPro" id="IPR029006">
    <property type="entry name" value="ADF-H/Gelsolin-like_dom_sf"/>
</dbReference>
<dbReference type="Gene3D" id="2.60.40.1670">
    <property type="entry name" value="beta-sandwich domain of Sec23/24"/>
    <property type="match status" value="1"/>
</dbReference>
<comment type="caution">
    <text evidence="10">The sequence shown here is derived from an EMBL/GenBank/DDBJ whole genome shotgun (WGS) entry which is preliminary data.</text>
</comment>
<keyword evidence="4" id="KW-0653">Protein transport</keyword>
<evidence type="ECO:0000259" key="6">
    <source>
        <dbReference type="Pfam" id="PF04810"/>
    </source>
</evidence>
<reference evidence="10 11" key="1">
    <citation type="journal article" date="2023" name="Elife">
        <title>Identification of key yeast species and microbe-microbe interactions impacting larval growth of Drosophila in the wild.</title>
        <authorList>
            <person name="Mure A."/>
            <person name="Sugiura Y."/>
            <person name="Maeda R."/>
            <person name="Honda K."/>
            <person name="Sakurai N."/>
            <person name="Takahashi Y."/>
            <person name="Watada M."/>
            <person name="Katoh T."/>
            <person name="Gotoh A."/>
            <person name="Gotoh Y."/>
            <person name="Taniguchi I."/>
            <person name="Nakamura K."/>
            <person name="Hayashi T."/>
            <person name="Katayama T."/>
            <person name="Uemura T."/>
            <person name="Hattori Y."/>
        </authorList>
    </citation>
    <scope>NUCLEOTIDE SEQUENCE [LARGE SCALE GENOMIC DNA]</scope>
    <source>
        <strain evidence="10 11">PK-24</strain>
    </source>
</reference>